<dbReference type="RefSeq" id="WP_116410728.1">
    <property type="nucleotide sequence ID" value="NZ_NBXB01000016.1"/>
</dbReference>
<feature type="compositionally biased region" description="Basic and acidic residues" evidence="3">
    <location>
        <begin position="191"/>
        <end position="206"/>
    </location>
</feature>
<proteinExistence type="predicted"/>
<feature type="compositionally biased region" description="Gly residues" evidence="3">
    <location>
        <begin position="133"/>
        <end position="151"/>
    </location>
</feature>
<dbReference type="SUPFAM" id="SSF50249">
    <property type="entry name" value="Nucleic acid-binding proteins"/>
    <property type="match status" value="1"/>
</dbReference>
<organism evidence="4 5">
    <name type="scientific">Subtercola boreus</name>
    <dbReference type="NCBI Taxonomy" id="120213"/>
    <lineage>
        <taxon>Bacteria</taxon>
        <taxon>Bacillati</taxon>
        <taxon>Actinomycetota</taxon>
        <taxon>Actinomycetes</taxon>
        <taxon>Micrococcales</taxon>
        <taxon>Microbacteriaceae</taxon>
        <taxon>Subtercola</taxon>
    </lineage>
</organism>
<dbReference type="EMBL" id="NBXB01000016">
    <property type="protein sequence ID" value="RFA15991.1"/>
    <property type="molecule type" value="Genomic_DNA"/>
</dbReference>
<evidence type="ECO:0000256" key="2">
    <source>
        <dbReference type="PROSITE-ProRule" id="PRU00252"/>
    </source>
</evidence>
<dbReference type="InterPro" id="IPR000424">
    <property type="entry name" value="Primosome_PriB/ssb"/>
</dbReference>
<dbReference type="Proteomes" id="UP000256541">
    <property type="component" value="Unassembled WGS sequence"/>
</dbReference>
<dbReference type="InterPro" id="IPR012340">
    <property type="entry name" value="NA-bd_OB-fold"/>
</dbReference>
<evidence type="ECO:0000313" key="5">
    <source>
        <dbReference type="Proteomes" id="UP000256541"/>
    </source>
</evidence>
<reference evidence="4 5" key="1">
    <citation type="submission" date="2017-04" db="EMBL/GenBank/DDBJ databases">
        <title>Comparative genome analysis of Subtercola boreus.</title>
        <authorList>
            <person name="Cho Y.-J."/>
            <person name="Cho A."/>
            <person name="Kim O.-S."/>
            <person name="Lee J.-I."/>
        </authorList>
    </citation>
    <scope>NUCLEOTIDE SEQUENCE [LARGE SCALE GENOMIC DNA]</scope>
    <source>
        <strain evidence="4 5">P27479</strain>
    </source>
</reference>
<dbReference type="CDD" id="cd04496">
    <property type="entry name" value="SSB_OBF"/>
    <property type="match status" value="1"/>
</dbReference>
<dbReference type="PROSITE" id="PS50935">
    <property type="entry name" value="SSB"/>
    <property type="match status" value="1"/>
</dbReference>
<protein>
    <recommendedName>
        <fullName evidence="6">Single-stranded DNA-binding protein</fullName>
    </recommendedName>
</protein>
<feature type="region of interest" description="Disordered" evidence="3">
    <location>
        <begin position="119"/>
        <end position="206"/>
    </location>
</feature>
<dbReference type="Pfam" id="PF00436">
    <property type="entry name" value="SSB"/>
    <property type="match status" value="1"/>
</dbReference>
<name>A0A3E0W1W1_9MICO</name>
<accession>A0A3E0W1W1</accession>
<evidence type="ECO:0000256" key="1">
    <source>
        <dbReference type="ARBA" id="ARBA00023125"/>
    </source>
</evidence>
<dbReference type="GO" id="GO:0003697">
    <property type="term" value="F:single-stranded DNA binding"/>
    <property type="evidence" value="ECO:0007669"/>
    <property type="project" value="InterPro"/>
</dbReference>
<dbReference type="AlphaFoldDB" id="A0A3E0W1W1"/>
<dbReference type="OrthoDB" id="4427276at2"/>
<sequence>MPDTISLTGVVATTPRHITTTEGLDITSFRLASSQRRFDRHQNSWVDMGTNWYTLTAFRQLASNLATSVSKGDRVVAAGRLRIREWENAEKSGMTVEIEVDSVGHDLSWGTTQFSRTVQPEAQAGGSSAALGSGPGGGHRVGSGQGDGGSGSSDVAAPAVTGSGGWAIPGAQSEPAAGLESDGFTPASTADSEHDALTPHLDSTRL</sequence>
<evidence type="ECO:0000313" key="4">
    <source>
        <dbReference type="EMBL" id="RFA15991.1"/>
    </source>
</evidence>
<dbReference type="Gene3D" id="2.40.50.140">
    <property type="entry name" value="Nucleic acid-binding proteins"/>
    <property type="match status" value="1"/>
</dbReference>
<evidence type="ECO:0000256" key="3">
    <source>
        <dbReference type="SAM" id="MobiDB-lite"/>
    </source>
</evidence>
<keyword evidence="1 2" id="KW-0238">DNA-binding</keyword>
<gene>
    <name evidence="4" type="ORF">B7R22_05150</name>
</gene>
<evidence type="ECO:0008006" key="6">
    <source>
        <dbReference type="Google" id="ProtNLM"/>
    </source>
</evidence>
<comment type="caution">
    <text evidence="4">The sequence shown here is derived from an EMBL/GenBank/DDBJ whole genome shotgun (WGS) entry which is preliminary data.</text>
</comment>